<dbReference type="Proteomes" id="UP000315949">
    <property type="component" value="Unassembled WGS sequence"/>
</dbReference>
<dbReference type="EMBL" id="VOHE01000001">
    <property type="protein sequence ID" value="TWT22195.1"/>
    <property type="molecule type" value="Genomic_DNA"/>
</dbReference>
<evidence type="ECO:0000313" key="5">
    <source>
        <dbReference type="Proteomes" id="UP000315949"/>
    </source>
</evidence>
<comment type="caution">
    <text evidence="4">The sequence shown here is derived from an EMBL/GenBank/DDBJ whole genome shotgun (WGS) entry which is preliminary data.</text>
</comment>
<dbReference type="SUPFAM" id="SSF56024">
    <property type="entry name" value="Phospholipase D/nuclease"/>
    <property type="match status" value="1"/>
</dbReference>
<dbReference type="GO" id="GO:0016747">
    <property type="term" value="F:acyltransferase activity, transferring groups other than amino-acyl groups"/>
    <property type="evidence" value="ECO:0007669"/>
    <property type="project" value="InterPro"/>
</dbReference>
<dbReference type="OrthoDB" id="9796171at2"/>
<feature type="domain" description="N-acetyltransferase" evidence="3">
    <location>
        <begin position="1"/>
        <end position="137"/>
    </location>
</feature>
<dbReference type="Pfam" id="PF25559">
    <property type="entry name" value="DUF7931"/>
    <property type="match status" value="1"/>
</dbReference>
<accession>A0A5C5U970</accession>
<evidence type="ECO:0000256" key="2">
    <source>
        <dbReference type="ARBA" id="ARBA00023315"/>
    </source>
</evidence>
<evidence type="ECO:0000313" key="4">
    <source>
        <dbReference type="EMBL" id="TWT22195.1"/>
    </source>
</evidence>
<evidence type="ECO:0000256" key="1">
    <source>
        <dbReference type="ARBA" id="ARBA00022679"/>
    </source>
</evidence>
<dbReference type="InterPro" id="IPR016181">
    <property type="entry name" value="Acyl_CoA_acyltransferase"/>
</dbReference>
<name>A0A5C5U970_9GAMM</name>
<dbReference type="PANTHER" id="PTHR43877">
    <property type="entry name" value="AMINOALKYLPHOSPHONATE N-ACETYLTRANSFERASE-RELATED-RELATED"/>
    <property type="match status" value="1"/>
</dbReference>
<keyword evidence="2" id="KW-0012">Acyltransferase</keyword>
<dbReference type="AlphaFoldDB" id="A0A5C5U970"/>
<dbReference type="PROSITE" id="PS51186">
    <property type="entry name" value="GNAT"/>
    <property type="match status" value="1"/>
</dbReference>
<dbReference type="InterPro" id="IPR000182">
    <property type="entry name" value="GNAT_dom"/>
</dbReference>
<gene>
    <name evidence="4" type="ORF">FQY79_00960</name>
</gene>
<dbReference type="InterPro" id="IPR050832">
    <property type="entry name" value="Bact_Acetyltransf"/>
</dbReference>
<dbReference type="CDD" id="cd04301">
    <property type="entry name" value="NAT_SF"/>
    <property type="match status" value="1"/>
</dbReference>
<dbReference type="SUPFAM" id="SSF55729">
    <property type="entry name" value="Acyl-CoA N-acyltransferases (Nat)"/>
    <property type="match status" value="1"/>
</dbReference>
<sequence length="295" mass="32401">MVAVDHDAARPQLRAVREAVFIREQGVPAGIEIDDLDPRCRHVLARDRHGRPIGTARLAPDGRIGRMAVLPEWRGHGVGSALLHALLRIARGQGLSRVNLHAQAGAIDFYRRHGFVPVGPPFMEAGIEHQAMAQRLDRPVEVHDRAGAVAATVAVVAAARRRLWIHSRALDPGLYDHRRVLAALRRFATGGHGPQVRVLLHDALAAQRAHAPLIALGQRLPSVFAFREVEDPVDRDCPSALVANDAGGYFLRPLGHRFDGETEHHARARARQLSAGIDEVWERARSCSELRALSL</sequence>
<organism evidence="4 5">
    <name type="scientific">Luteimonas wenzhouensis</name>
    <dbReference type="NCBI Taxonomy" id="2599615"/>
    <lineage>
        <taxon>Bacteria</taxon>
        <taxon>Pseudomonadati</taxon>
        <taxon>Pseudomonadota</taxon>
        <taxon>Gammaproteobacteria</taxon>
        <taxon>Lysobacterales</taxon>
        <taxon>Lysobacteraceae</taxon>
        <taxon>Luteimonas</taxon>
    </lineage>
</organism>
<keyword evidence="5" id="KW-1185">Reference proteome</keyword>
<proteinExistence type="predicted"/>
<dbReference type="Gene3D" id="3.40.630.30">
    <property type="match status" value="1"/>
</dbReference>
<reference evidence="4 5" key="1">
    <citation type="submission" date="2019-07" db="EMBL/GenBank/DDBJ databases">
        <title>Luteimonas sp. YD-1 nov., isolated from acidic soil.</title>
        <authorList>
            <person name="Zhou J."/>
        </authorList>
    </citation>
    <scope>NUCLEOTIDE SEQUENCE [LARGE SCALE GENOMIC DNA]</scope>
    <source>
        <strain evidence="4 5">YD-1</strain>
    </source>
</reference>
<evidence type="ECO:0000259" key="3">
    <source>
        <dbReference type="PROSITE" id="PS51186"/>
    </source>
</evidence>
<keyword evidence="1 4" id="KW-0808">Transferase</keyword>
<dbReference type="Pfam" id="PF13673">
    <property type="entry name" value="Acetyltransf_10"/>
    <property type="match status" value="1"/>
</dbReference>
<dbReference type="InterPro" id="IPR057691">
    <property type="entry name" value="DUF7931"/>
</dbReference>
<protein>
    <submittedName>
        <fullName evidence="4">GNAT family N-acetyltransferase</fullName>
    </submittedName>
</protein>